<feature type="compositionally biased region" description="Basic and acidic residues" evidence="1">
    <location>
        <begin position="599"/>
        <end position="615"/>
    </location>
</feature>
<dbReference type="InterPro" id="IPR022047">
    <property type="entry name" value="Microcephalin-like"/>
</dbReference>
<dbReference type="SMART" id="SM00292">
    <property type="entry name" value="BRCT"/>
    <property type="match status" value="3"/>
</dbReference>
<feature type="compositionally biased region" description="Basic and acidic residues" evidence="1">
    <location>
        <begin position="580"/>
        <end position="589"/>
    </location>
</feature>
<feature type="region of interest" description="Disordered" evidence="1">
    <location>
        <begin position="505"/>
        <end position="526"/>
    </location>
</feature>
<dbReference type="CDD" id="cd17716">
    <property type="entry name" value="BRCT_microcephalin_rpt1"/>
    <property type="match status" value="1"/>
</dbReference>
<dbReference type="SUPFAM" id="SSF52113">
    <property type="entry name" value="BRCT domain"/>
    <property type="match status" value="3"/>
</dbReference>
<feature type="region of interest" description="Disordered" evidence="1">
    <location>
        <begin position="1"/>
        <end position="34"/>
    </location>
</feature>
<feature type="domain" description="BRCT" evidence="2">
    <location>
        <begin position="760"/>
        <end position="840"/>
    </location>
</feature>
<dbReference type="STRING" id="50429.A0A2B4S9V0"/>
<feature type="compositionally biased region" description="Basic and acidic residues" evidence="1">
    <location>
        <begin position="632"/>
        <end position="644"/>
    </location>
</feature>
<evidence type="ECO:0000313" key="4">
    <source>
        <dbReference type="Proteomes" id="UP000225706"/>
    </source>
</evidence>
<comment type="caution">
    <text evidence="3">The sequence shown here is derived from an EMBL/GenBank/DDBJ whole genome shotgun (WGS) entry which is preliminary data.</text>
</comment>
<evidence type="ECO:0000259" key="2">
    <source>
        <dbReference type="PROSITE" id="PS50172"/>
    </source>
</evidence>
<dbReference type="CDD" id="cd17736">
    <property type="entry name" value="BRCT_microcephalin_rpt2"/>
    <property type="match status" value="1"/>
</dbReference>
<feature type="region of interest" description="Disordered" evidence="1">
    <location>
        <begin position="412"/>
        <end position="493"/>
    </location>
</feature>
<evidence type="ECO:0000313" key="3">
    <source>
        <dbReference type="EMBL" id="PFX25580.1"/>
    </source>
</evidence>
<evidence type="ECO:0000256" key="1">
    <source>
        <dbReference type="SAM" id="MobiDB-lite"/>
    </source>
</evidence>
<dbReference type="PROSITE" id="PS50172">
    <property type="entry name" value="BRCT"/>
    <property type="match status" value="3"/>
</dbReference>
<dbReference type="GO" id="GO:0000278">
    <property type="term" value="P:mitotic cell cycle"/>
    <property type="evidence" value="ECO:0007669"/>
    <property type="project" value="TreeGrafter"/>
</dbReference>
<feature type="domain" description="BRCT" evidence="2">
    <location>
        <begin position="94"/>
        <end position="184"/>
    </location>
</feature>
<dbReference type="PANTHER" id="PTHR14625">
    <property type="entry name" value="MICROCEPHALIN"/>
    <property type="match status" value="1"/>
</dbReference>
<dbReference type="InterPro" id="IPR036420">
    <property type="entry name" value="BRCT_dom_sf"/>
</dbReference>
<protein>
    <submittedName>
        <fullName evidence="3">Microcephalin</fullName>
    </submittedName>
</protein>
<accession>A0A2B4S9V0</accession>
<organism evidence="3 4">
    <name type="scientific">Stylophora pistillata</name>
    <name type="common">Smooth cauliflower coral</name>
    <dbReference type="NCBI Taxonomy" id="50429"/>
    <lineage>
        <taxon>Eukaryota</taxon>
        <taxon>Metazoa</taxon>
        <taxon>Cnidaria</taxon>
        <taxon>Anthozoa</taxon>
        <taxon>Hexacorallia</taxon>
        <taxon>Scleractinia</taxon>
        <taxon>Astrocoeniina</taxon>
        <taxon>Pocilloporidae</taxon>
        <taxon>Stylophora</taxon>
    </lineage>
</organism>
<dbReference type="AlphaFoldDB" id="A0A2B4S9V0"/>
<dbReference type="OrthoDB" id="2384350at2759"/>
<feature type="compositionally biased region" description="Acidic residues" evidence="1">
    <location>
        <begin position="616"/>
        <end position="631"/>
    </location>
</feature>
<sequence>MEQKKISLSLKTVTSKKRSEESTLEGMTPQNGRLKKAIVRESISNEAPLSKSRNNMAALVKSKAHNESFDIHCSFESNCSTEQDIDIPSTQPVPHDQILEGVVAFIEVRSNTENRFDGISKQVEMLGATVVKKLTPEVTHVIFKDGKKTTRERALKKGIYLVSVLWVESCRQSGKRVSEDLFPVISPEEATTPLLVGRFKRTKSMQPKAFEEDVQNSADRGERKRQRKLQAENLLPTALVFCEETQDPHSPLIVNYPFTPHIIPDTPSQKLERSPPFIKTLNYDDKSPKEPIALKKDDSDQLSDSKQEIPSSISKLKRRLLSKSTPLKLPTPSVEQKQTPSAQTRKTPKDVLLTGSEQGMKRKRQNSTREAQTEDKASVSKRKKKAKVAEEVQCDEKDHEELITDIESTKRTVQNVPETKRRRKERVSKATEDEKCVTAGIDHGKKRQGGLTGKKKTPAKLDKNFPSGHNSDQTGENVDSDSGVSVIERNSKSLTVNGASFRQRKFSKTSKLVGQAGKAGKAEEFDDSLVTEREENRQENIVKAKLGVIKTKNDLLRKNTVKQVKVVSPEKPESQVSTGKNKEKDRIDVKSSVSQENSVKMKSERLSSEETRTDDGDADVEGSTCTEEDEQEYHQENDRGTERKQRTKLVKKVKPKRSIVMTSMHFGEQDIVLSVVRKLGRFFIEDRVSPSTSHVIAGSPRRTLNVLMAIAQGSWLVSPVWVMKSLEVGHWVDEEPYELSDAFPAAQLCRLERVSAGPGYHQELFAECPPMYVSENCAPPRDSLMSLIGLCGGKVSTSLRNAGICIGSMTRKTQVVNVTEQWILDCITQHAVLPFASFALNTPAKRRRDASPSY</sequence>
<feature type="compositionally biased region" description="Polar residues" evidence="1">
    <location>
        <begin position="334"/>
        <end position="345"/>
    </location>
</feature>
<proteinExistence type="predicted"/>
<feature type="region of interest" description="Disordered" evidence="1">
    <location>
        <begin position="206"/>
        <end position="227"/>
    </location>
</feature>
<dbReference type="Gene3D" id="3.40.50.10190">
    <property type="entry name" value="BRCT domain"/>
    <property type="match status" value="3"/>
</dbReference>
<name>A0A2B4S9V0_STYPI</name>
<gene>
    <name evidence="3" type="primary">MCPH1</name>
    <name evidence="3" type="ORF">AWC38_SpisGene9777</name>
</gene>
<dbReference type="Proteomes" id="UP000225706">
    <property type="component" value="Unassembled WGS sequence"/>
</dbReference>
<feature type="domain" description="BRCT" evidence="2">
    <location>
        <begin position="668"/>
        <end position="739"/>
    </location>
</feature>
<dbReference type="InterPro" id="IPR001357">
    <property type="entry name" value="BRCT_dom"/>
</dbReference>
<dbReference type="Pfam" id="PF12738">
    <property type="entry name" value="PTCB-BRCT"/>
    <property type="match status" value="1"/>
</dbReference>
<feature type="compositionally biased region" description="Basic and acidic residues" evidence="1">
    <location>
        <begin position="427"/>
        <end position="436"/>
    </location>
</feature>
<feature type="compositionally biased region" description="Polar residues" evidence="1">
    <location>
        <begin position="467"/>
        <end position="483"/>
    </location>
</feature>
<feature type="compositionally biased region" description="Basic residues" evidence="1">
    <location>
        <begin position="444"/>
        <end position="458"/>
    </location>
</feature>
<feature type="region of interest" description="Disordered" evidence="1">
    <location>
        <begin position="565"/>
        <end position="648"/>
    </location>
</feature>
<feature type="compositionally biased region" description="Basic and acidic residues" evidence="1">
    <location>
        <begin position="387"/>
        <end position="397"/>
    </location>
</feature>
<keyword evidence="4" id="KW-1185">Reference proteome</keyword>
<feature type="compositionally biased region" description="Basic and acidic residues" evidence="1">
    <location>
        <begin position="282"/>
        <end position="307"/>
    </location>
</feature>
<reference evidence="4" key="1">
    <citation type="journal article" date="2017" name="bioRxiv">
        <title>Comparative analysis of the genomes of Stylophora pistillata and Acropora digitifera provides evidence for extensive differences between species of corals.</title>
        <authorList>
            <person name="Voolstra C.R."/>
            <person name="Li Y."/>
            <person name="Liew Y.J."/>
            <person name="Baumgarten S."/>
            <person name="Zoccola D."/>
            <person name="Flot J.-F."/>
            <person name="Tambutte S."/>
            <person name="Allemand D."/>
            <person name="Aranda M."/>
        </authorList>
    </citation>
    <scope>NUCLEOTIDE SEQUENCE [LARGE SCALE GENOMIC DNA]</scope>
</reference>
<dbReference type="EMBL" id="LSMT01000147">
    <property type="protein sequence ID" value="PFX25580.1"/>
    <property type="molecule type" value="Genomic_DNA"/>
</dbReference>
<dbReference type="CDD" id="cd17751">
    <property type="entry name" value="BRCT_microcephalin_rpt3"/>
    <property type="match status" value="1"/>
</dbReference>
<dbReference type="Pfam" id="PF00533">
    <property type="entry name" value="BRCT"/>
    <property type="match status" value="1"/>
</dbReference>
<feature type="region of interest" description="Disordered" evidence="1">
    <location>
        <begin position="265"/>
        <end position="397"/>
    </location>
</feature>
<feature type="compositionally biased region" description="Low complexity" evidence="1">
    <location>
        <begin position="322"/>
        <end position="333"/>
    </location>
</feature>
<dbReference type="PANTHER" id="PTHR14625:SF3">
    <property type="entry name" value="MICROCEPHALIN"/>
    <property type="match status" value="1"/>
</dbReference>